<dbReference type="eggNOG" id="ENOG5034C9U">
    <property type="taxonomic scope" value="Bacteria"/>
</dbReference>
<keyword evidence="1" id="KW-0472">Membrane</keyword>
<accession>C2BG04</accession>
<organism evidence="2 3">
    <name type="scientific">Anaerococcus lactolyticus ATCC 51172</name>
    <dbReference type="NCBI Taxonomy" id="525254"/>
    <lineage>
        <taxon>Bacteria</taxon>
        <taxon>Bacillati</taxon>
        <taxon>Bacillota</taxon>
        <taxon>Tissierellia</taxon>
        <taxon>Tissierellales</taxon>
        <taxon>Peptoniphilaceae</taxon>
        <taxon>Anaerococcus</taxon>
    </lineage>
</organism>
<proteinExistence type="predicted"/>
<dbReference type="STRING" id="525254.HMPREF0072_1274"/>
<comment type="caution">
    <text evidence="2">The sequence shown here is derived from an EMBL/GenBank/DDBJ whole genome shotgun (WGS) entry which is preliminary data.</text>
</comment>
<evidence type="ECO:0000256" key="1">
    <source>
        <dbReference type="SAM" id="Phobius"/>
    </source>
</evidence>
<feature type="transmembrane region" description="Helical" evidence="1">
    <location>
        <begin position="78"/>
        <end position="100"/>
    </location>
</feature>
<evidence type="ECO:0000313" key="3">
    <source>
        <dbReference type="Proteomes" id="UP000005984"/>
    </source>
</evidence>
<feature type="transmembrane region" description="Helical" evidence="1">
    <location>
        <begin position="52"/>
        <end position="72"/>
    </location>
</feature>
<reference evidence="2 3" key="1">
    <citation type="submission" date="2008-10" db="EMBL/GenBank/DDBJ databases">
        <authorList>
            <person name="Qin X."/>
            <person name="Bachman B."/>
            <person name="Battles P."/>
            <person name="Bell A."/>
            <person name="Bess C."/>
            <person name="Bickham C."/>
            <person name="Chaboub L."/>
            <person name="Chen D."/>
            <person name="Coyle M."/>
            <person name="Deiros D.R."/>
            <person name="Dinh H."/>
            <person name="Forbes L."/>
            <person name="Fowler G."/>
            <person name="Francisco L."/>
            <person name="Fu Q."/>
            <person name="Gubbala S."/>
            <person name="Hale W."/>
            <person name="Han Y."/>
            <person name="Hemphill L."/>
            <person name="Highlander S.K."/>
            <person name="Hirani K."/>
            <person name="Hogues M."/>
            <person name="Jackson L."/>
            <person name="Jakkamsetti A."/>
            <person name="Javaid M."/>
            <person name="Jiang H."/>
            <person name="Korchina V."/>
            <person name="Kovar C."/>
            <person name="Lara F."/>
            <person name="Lee S."/>
            <person name="Mata R."/>
            <person name="Mathew T."/>
            <person name="Moen C."/>
            <person name="Morales K."/>
            <person name="Munidasa M."/>
            <person name="Nazareth L."/>
            <person name="Ngo R."/>
            <person name="Nguyen L."/>
            <person name="Okwuonu G."/>
            <person name="Ongeri F."/>
            <person name="Patil S."/>
            <person name="Petrosino J."/>
            <person name="Pham C."/>
            <person name="Pham P."/>
            <person name="Pu L.-L."/>
            <person name="Puazo M."/>
            <person name="Raj R."/>
            <person name="Reid J."/>
            <person name="Rouhana J."/>
            <person name="Saada N."/>
            <person name="Shang Y."/>
            <person name="Simmons D."/>
            <person name="Thornton R."/>
            <person name="Warren J."/>
            <person name="Weissenberger G."/>
            <person name="Zhang J."/>
            <person name="Zhang L."/>
            <person name="Zhou C."/>
            <person name="Zhu D."/>
            <person name="Muzny D."/>
            <person name="Worley K."/>
            <person name="Gibbs R."/>
        </authorList>
    </citation>
    <scope>NUCLEOTIDE SEQUENCE [LARGE SCALE GENOMIC DNA]</scope>
    <source>
        <strain evidence="2 3">ATCC 51172</strain>
    </source>
</reference>
<feature type="transmembrane region" description="Helical" evidence="1">
    <location>
        <begin position="12"/>
        <end position="32"/>
    </location>
</feature>
<protein>
    <submittedName>
        <fullName evidence="2">Uncharacterized protein</fullName>
    </submittedName>
</protein>
<dbReference type="Proteomes" id="UP000005984">
    <property type="component" value="Unassembled WGS sequence"/>
</dbReference>
<sequence length="129" mass="14371">MKGAIKLYKLAITFLLGAASFFLVTFCLKKILESKKKKGNKGGRKPEFKKIVVASVLTTYFLGVGFGAYIVFKYDYSQLAPWLTFIGAPTTGAILSYCYVIRTENAIKLKQLYPEETEGYTVDVNNTSV</sequence>
<dbReference type="AlphaFoldDB" id="C2BG04"/>
<keyword evidence="1" id="KW-0812">Transmembrane</keyword>
<keyword evidence="3" id="KW-1185">Reference proteome</keyword>
<name>C2BG04_9FIRM</name>
<keyword evidence="1" id="KW-1133">Transmembrane helix</keyword>
<evidence type="ECO:0000313" key="2">
    <source>
        <dbReference type="EMBL" id="EEI86119.1"/>
    </source>
</evidence>
<dbReference type="EMBL" id="ABYO01000214">
    <property type="protein sequence ID" value="EEI86119.1"/>
    <property type="molecule type" value="Genomic_DNA"/>
</dbReference>
<gene>
    <name evidence="2" type="ORF">HMPREF0072_1274</name>
</gene>
<dbReference type="HOGENOM" id="CLU_157932_0_0_9"/>